<evidence type="ECO:0000313" key="6">
    <source>
        <dbReference type="EnsemblPlants" id="ONIVA08G01250.1"/>
    </source>
</evidence>
<feature type="region of interest" description="Disordered" evidence="5">
    <location>
        <begin position="92"/>
        <end position="150"/>
    </location>
</feature>
<name>A0A0E0I6N8_ORYNI</name>
<comment type="subcellular location">
    <subcellularLocation>
        <location evidence="1">Cytoplasm</location>
    </subcellularLocation>
</comment>
<dbReference type="STRING" id="4536.A0A0E0I6N8"/>
<dbReference type="Gramene" id="ONIVA08G01250.1">
    <property type="protein sequence ID" value="ONIVA08G01250.1"/>
    <property type="gene ID" value="ONIVA08G01250"/>
</dbReference>
<feature type="compositionally biased region" description="Basic and acidic residues" evidence="5">
    <location>
        <begin position="125"/>
        <end position="138"/>
    </location>
</feature>
<dbReference type="OMA" id="PTSSCEW"/>
<keyword evidence="4" id="KW-0597">Phosphoprotein</keyword>
<reference evidence="6" key="2">
    <citation type="submission" date="2018-04" db="EMBL/GenBank/DDBJ databases">
        <title>OnivRS2 (Oryza nivara Reference Sequence Version 2).</title>
        <authorList>
            <person name="Zhang J."/>
            <person name="Kudrna D."/>
            <person name="Lee S."/>
            <person name="Talag J."/>
            <person name="Rajasekar S."/>
            <person name="Welchert J."/>
            <person name="Hsing Y.-I."/>
            <person name="Wing R.A."/>
        </authorList>
    </citation>
    <scope>NUCLEOTIDE SEQUENCE [LARGE SCALE GENOMIC DNA]</scope>
    <source>
        <strain evidence="6">SL10</strain>
    </source>
</reference>
<sequence>MDPFLHESGTSKIEDARGERQEGWFLRFWGPLSSFGQPGSLMSSFFGGANPFDDPFFTNPFGAMMGPSLLQPSMFGSFGSSMFGPHGNVNGLSNTGGFLQQAPEPSRPRGPIIQELSSDDEDGADVNKEDEKRNDNPRKHPRMAQMPYVEDPDEDTEGWFITLFYAAGRFLVWACCQPCTVVKNLLADNKRSRHEQFERGYARASTSRPQPHTFMFQSSTVTYGGPNGACYTSSATRRTGGDGVTFEERKEADTTTGKATHRISRGIGNKGHSLTRKLSSDGNVDTMQTLHNLNEDELARFEESWQRNAVQNLSGWDPRVNMLGTGTARSGIRDGNQMLTLPAPGPGQSRGASSSRTKRPTQNTSSRRTYLHAELHGKCNSGNRQDSPAAAMVCCCTTSVDTLHPKSVDEVAEDAELQVLAPVRYAGRQRRLRALRSPADDQQVERRARLPDDVHHLVGATDHVLAVGDAVVVDPPPDEILQLRLVATVLLAVALAAAALPVRRQHEPEHGEPDRRVLGHGRCQRQRLPVVRAAEEVERDAVREPVGRGGGGGGDGGEAAAVDEDGDGAGGVVEDVGVGRLDRAGVVRRRLDGPVDGEALVEGHDDEHGALLERHGAHVVVHGGVRRDAHGTSDAAPGGRCCTKNWNAFTTRSESVVPDGTQLRLPCLKCRSTELTESGDIGVGDDASSSASIGPTSSCEWMHATTRSSSPSFLCSTVRRRYATYFSSGWYMYFTADADAAPISSTLIMNAAYTCSSSTWASSNADAYTTSVMPLKFIMSPTTTASRTGIRK</sequence>
<dbReference type="InterPro" id="IPR019376">
    <property type="entry name" value="Myeloid_leukemia_factor"/>
</dbReference>
<dbReference type="AlphaFoldDB" id="A0A0E0I6N8"/>
<dbReference type="Proteomes" id="UP000006591">
    <property type="component" value="Chromosome 8"/>
</dbReference>
<evidence type="ECO:0000256" key="4">
    <source>
        <dbReference type="ARBA" id="ARBA00022553"/>
    </source>
</evidence>
<feature type="compositionally biased region" description="Polar residues" evidence="5">
    <location>
        <begin position="350"/>
        <end position="368"/>
    </location>
</feature>
<feature type="region of interest" description="Disordered" evidence="5">
    <location>
        <begin position="324"/>
        <end position="369"/>
    </location>
</feature>
<evidence type="ECO:0000256" key="1">
    <source>
        <dbReference type="ARBA" id="ARBA00004496"/>
    </source>
</evidence>
<dbReference type="HOGENOM" id="CLU_401374_0_0_1"/>
<proteinExistence type="inferred from homology"/>
<dbReference type="Pfam" id="PF10248">
    <property type="entry name" value="Mlf1IP"/>
    <property type="match status" value="1"/>
</dbReference>
<feature type="region of interest" description="Disordered" evidence="5">
    <location>
        <begin position="234"/>
        <end position="282"/>
    </location>
</feature>
<reference evidence="6" key="1">
    <citation type="submission" date="2015-04" db="UniProtKB">
        <authorList>
            <consortium name="EnsemblPlants"/>
        </authorList>
    </citation>
    <scope>IDENTIFICATION</scope>
    <source>
        <strain evidence="6">SL10</strain>
    </source>
</reference>
<accession>A0A0E0I6N8</accession>
<keyword evidence="3" id="KW-0963">Cytoplasm</keyword>
<dbReference type="PANTHER" id="PTHR13105">
    <property type="entry name" value="MYELOID LEUKEMIA FACTOR"/>
    <property type="match status" value="1"/>
</dbReference>
<protein>
    <submittedName>
        <fullName evidence="6">Uncharacterized protein</fullName>
    </submittedName>
</protein>
<evidence type="ECO:0000313" key="7">
    <source>
        <dbReference type="Proteomes" id="UP000006591"/>
    </source>
</evidence>
<feature type="region of interest" description="Disordered" evidence="5">
    <location>
        <begin position="537"/>
        <end position="574"/>
    </location>
</feature>
<comment type="similarity">
    <text evidence="2">Belongs to the MLF family.</text>
</comment>
<evidence type="ECO:0000256" key="3">
    <source>
        <dbReference type="ARBA" id="ARBA00022490"/>
    </source>
</evidence>
<organism evidence="6">
    <name type="scientific">Oryza nivara</name>
    <name type="common">Indian wild rice</name>
    <name type="synonym">Oryza sativa f. spontanea</name>
    <dbReference type="NCBI Taxonomy" id="4536"/>
    <lineage>
        <taxon>Eukaryota</taxon>
        <taxon>Viridiplantae</taxon>
        <taxon>Streptophyta</taxon>
        <taxon>Embryophyta</taxon>
        <taxon>Tracheophyta</taxon>
        <taxon>Spermatophyta</taxon>
        <taxon>Magnoliopsida</taxon>
        <taxon>Liliopsida</taxon>
        <taxon>Poales</taxon>
        <taxon>Poaceae</taxon>
        <taxon>BOP clade</taxon>
        <taxon>Oryzoideae</taxon>
        <taxon>Oryzeae</taxon>
        <taxon>Oryzinae</taxon>
        <taxon>Oryza</taxon>
    </lineage>
</organism>
<keyword evidence="7" id="KW-1185">Reference proteome</keyword>
<feature type="compositionally biased region" description="Gly residues" evidence="5">
    <location>
        <begin position="547"/>
        <end position="557"/>
    </location>
</feature>
<evidence type="ECO:0000256" key="5">
    <source>
        <dbReference type="SAM" id="MobiDB-lite"/>
    </source>
</evidence>
<feature type="compositionally biased region" description="Basic and acidic residues" evidence="5">
    <location>
        <begin position="537"/>
        <end position="546"/>
    </location>
</feature>
<dbReference type="EnsemblPlants" id="ONIVA08G01250.1">
    <property type="protein sequence ID" value="ONIVA08G01250.1"/>
    <property type="gene ID" value="ONIVA08G01250"/>
</dbReference>
<dbReference type="eggNOG" id="ENOG502QS92">
    <property type="taxonomic scope" value="Eukaryota"/>
</dbReference>
<dbReference type="GO" id="GO:0005737">
    <property type="term" value="C:cytoplasm"/>
    <property type="evidence" value="ECO:0007669"/>
    <property type="project" value="UniProtKB-SubCell"/>
</dbReference>
<evidence type="ECO:0000256" key="2">
    <source>
        <dbReference type="ARBA" id="ARBA00008332"/>
    </source>
</evidence>